<keyword evidence="2" id="KW-1185">Reference proteome</keyword>
<dbReference type="Proteomes" id="UP000265520">
    <property type="component" value="Unassembled WGS sequence"/>
</dbReference>
<protein>
    <submittedName>
        <fullName evidence="1">Uncharacterized protein</fullName>
    </submittedName>
</protein>
<evidence type="ECO:0000313" key="1">
    <source>
        <dbReference type="EMBL" id="MCI14253.1"/>
    </source>
</evidence>
<dbReference type="AlphaFoldDB" id="A0A392PQ76"/>
<evidence type="ECO:0000313" key="2">
    <source>
        <dbReference type="Proteomes" id="UP000265520"/>
    </source>
</evidence>
<name>A0A392PQ76_9FABA</name>
<accession>A0A392PQ76</accession>
<dbReference type="PANTHER" id="PTHR36333:SF1">
    <property type="entry name" value="DIMETHYLALLYL, ADENOSINE TRNA METHYLTHIOTRANSFERASE"/>
    <property type="match status" value="1"/>
</dbReference>
<dbReference type="PANTHER" id="PTHR36333">
    <property type="entry name" value="DIMETHYLALLYL, ADENOSINE TRNA METHYLTHIOTRANSFERASE"/>
    <property type="match status" value="1"/>
</dbReference>
<organism evidence="1 2">
    <name type="scientific">Trifolium medium</name>
    <dbReference type="NCBI Taxonomy" id="97028"/>
    <lineage>
        <taxon>Eukaryota</taxon>
        <taxon>Viridiplantae</taxon>
        <taxon>Streptophyta</taxon>
        <taxon>Embryophyta</taxon>
        <taxon>Tracheophyta</taxon>
        <taxon>Spermatophyta</taxon>
        <taxon>Magnoliopsida</taxon>
        <taxon>eudicotyledons</taxon>
        <taxon>Gunneridae</taxon>
        <taxon>Pentapetalae</taxon>
        <taxon>rosids</taxon>
        <taxon>fabids</taxon>
        <taxon>Fabales</taxon>
        <taxon>Fabaceae</taxon>
        <taxon>Papilionoideae</taxon>
        <taxon>50 kb inversion clade</taxon>
        <taxon>NPAAA clade</taxon>
        <taxon>Hologalegina</taxon>
        <taxon>IRL clade</taxon>
        <taxon>Trifolieae</taxon>
        <taxon>Trifolium</taxon>
    </lineage>
</organism>
<dbReference type="EMBL" id="LXQA010091621">
    <property type="protein sequence ID" value="MCI14253.1"/>
    <property type="molecule type" value="Genomic_DNA"/>
</dbReference>
<sequence>AYDKMQNELIKSKESLTKILTSKDVKATLLEMVESNEINRSLLTLLDENIATAHEAKQVISIECFFI</sequence>
<feature type="non-terminal residue" evidence="1">
    <location>
        <position position="1"/>
    </location>
</feature>
<dbReference type="GO" id="GO:0009570">
    <property type="term" value="C:chloroplast stroma"/>
    <property type="evidence" value="ECO:0007669"/>
    <property type="project" value="TreeGrafter"/>
</dbReference>
<comment type="caution">
    <text evidence="1">The sequence shown here is derived from an EMBL/GenBank/DDBJ whole genome shotgun (WGS) entry which is preliminary data.</text>
</comment>
<reference evidence="1 2" key="1">
    <citation type="journal article" date="2018" name="Front. Plant Sci.">
        <title>Red Clover (Trifolium pratense) and Zigzag Clover (T. medium) - A Picture of Genomic Similarities and Differences.</title>
        <authorList>
            <person name="Dluhosova J."/>
            <person name="Istvanek J."/>
            <person name="Nedelnik J."/>
            <person name="Repkova J."/>
        </authorList>
    </citation>
    <scope>NUCLEOTIDE SEQUENCE [LARGE SCALE GENOMIC DNA]</scope>
    <source>
        <strain evidence="2">cv. 10/8</strain>
        <tissue evidence="1">Leaf</tissue>
    </source>
</reference>
<proteinExistence type="predicted"/>